<dbReference type="Proteomes" id="UP000663838">
    <property type="component" value="Unassembled WGS sequence"/>
</dbReference>
<reference evidence="1" key="1">
    <citation type="submission" date="2021-02" db="EMBL/GenBank/DDBJ databases">
        <authorList>
            <person name="Nowell W R."/>
        </authorList>
    </citation>
    <scope>NUCLEOTIDE SEQUENCE</scope>
</reference>
<evidence type="ECO:0000313" key="1">
    <source>
        <dbReference type="EMBL" id="CAF4936227.1"/>
    </source>
</evidence>
<evidence type="ECO:0000313" key="2">
    <source>
        <dbReference type="Proteomes" id="UP000663838"/>
    </source>
</evidence>
<proteinExistence type="predicted"/>
<feature type="non-terminal residue" evidence="1">
    <location>
        <position position="1"/>
    </location>
</feature>
<gene>
    <name evidence="1" type="ORF">TOA249_LOCUS33075</name>
</gene>
<sequence length="106" mass="11900">NAVFMAIQESDLLKEIKNTVQQPITLANTTTKHNEAPSIIQNVVENFVPDDFKLGSVNLSTIGDNAIEMPETSLLRISQLNWRTIVNKIRKQDKLSNLISFIGLIH</sequence>
<dbReference type="AlphaFoldDB" id="A0A821X8A0"/>
<name>A0A821X8A0_9BILA</name>
<accession>A0A821X8A0</accession>
<dbReference type="EMBL" id="CAJOBS010009507">
    <property type="protein sequence ID" value="CAF4936227.1"/>
    <property type="molecule type" value="Genomic_DNA"/>
</dbReference>
<protein>
    <submittedName>
        <fullName evidence="1">Uncharacterized protein</fullName>
    </submittedName>
</protein>
<organism evidence="1 2">
    <name type="scientific">Rotaria socialis</name>
    <dbReference type="NCBI Taxonomy" id="392032"/>
    <lineage>
        <taxon>Eukaryota</taxon>
        <taxon>Metazoa</taxon>
        <taxon>Spiralia</taxon>
        <taxon>Gnathifera</taxon>
        <taxon>Rotifera</taxon>
        <taxon>Eurotatoria</taxon>
        <taxon>Bdelloidea</taxon>
        <taxon>Philodinida</taxon>
        <taxon>Philodinidae</taxon>
        <taxon>Rotaria</taxon>
    </lineage>
</organism>
<comment type="caution">
    <text evidence="1">The sequence shown here is derived from an EMBL/GenBank/DDBJ whole genome shotgun (WGS) entry which is preliminary data.</text>
</comment>